<protein>
    <submittedName>
        <fullName evidence="1">Uncharacterized protein</fullName>
    </submittedName>
</protein>
<dbReference type="AlphaFoldDB" id="A0AAW0C024"/>
<name>A0AAW0C024_9AGAR</name>
<proteinExistence type="predicted"/>
<evidence type="ECO:0000313" key="1">
    <source>
        <dbReference type="EMBL" id="KAK7032717.1"/>
    </source>
</evidence>
<dbReference type="EMBL" id="JAWWNJ010000023">
    <property type="protein sequence ID" value="KAK7032717.1"/>
    <property type="molecule type" value="Genomic_DNA"/>
</dbReference>
<gene>
    <name evidence="1" type="ORF">R3P38DRAFT_3186271</name>
</gene>
<reference evidence="1 2" key="1">
    <citation type="journal article" date="2024" name="J Genomics">
        <title>Draft genome sequencing and assembly of Favolaschia claudopus CIRM-BRFM 2984 isolated from oak limbs.</title>
        <authorList>
            <person name="Navarro D."/>
            <person name="Drula E."/>
            <person name="Chaduli D."/>
            <person name="Cazenave R."/>
            <person name="Ahrendt S."/>
            <person name="Wang J."/>
            <person name="Lipzen A."/>
            <person name="Daum C."/>
            <person name="Barry K."/>
            <person name="Grigoriev I.V."/>
            <person name="Favel A."/>
            <person name="Rosso M.N."/>
            <person name="Martin F."/>
        </authorList>
    </citation>
    <scope>NUCLEOTIDE SEQUENCE [LARGE SCALE GENOMIC DNA]</scope>
    <source>
        <strain evidence="1 2">CIRM-BRFM 2984</strain>
    </source>
</reference>
<keyword evidence="2" id="KW-1185">Reference proteome</keyword>
<comment type="caution">
    <text evidence="1">The sequence shown here is derived from an EMBL/GenBank/DDBJ whole genome shotgun (WGS) entry which is preliminary data.</text>
</comment>
<evidence type="ECO:0000313" key="2">
    <source>
        <dbReference type="Proteomes" id="UP001362999"/>
    </source>
</evidence>
<organism evidence="1 2">
    <name type="scientific">Favolaschia claudopus</name>
    <dbReference type="NCBI Taxonomy" id="2862362"/>
    <lineage>
        <taxon>Eukaryota</taxon>
        <taxon>Fungi</taxon>
        <taxon>Dikarya</taxon>
        <taxon>Basidiomycota</taxon>
        <taxon>Agaricomycotina</taxon>
        <taxon>Agaricomycetes</taxon>
        <taxon>Agaricomycetidae</taxon>
        <taxon>Agaricales</taxon>
        <taxon>Marasmiineae</taxon>
        <taxon>Mycenaceae</taxon>
        <taxon>Favolaschia</taxon>
    </lineage>
</organism>
<accession>A0AAW0C024</accession>
<sequence>MFSKLSCVYDLGLSLGPLDFSSPSKVPVAPRSSNRRGRARGHVRRLQALIWNPSRKPWGTAAPAFRARTSASASRLPSPLLYSTKLPSWRARAVRVKIPRSTPDEALVFAKASKGVKTQASGSEAFSTRLEFLGCYWQDF</sequence>
<dbReference type="Proteomes" id="UP001362999">
    <property type="component" value="Unassembled WGS sequence"/>
</dbReference>